<protein>
    <recommendedName>
        <fullName evidence="3">Fur family transcriptional regulator, ferric uptake regulator</fullName>
    </recommendedName>
</protein>
<sequence length="67" mass="6949">MLEWLARHPYATADEVAAGVRGLLGSVSTQAVEGPAPCLEPSTAAGFVIDEAEVVFWGLCSDCAKPS</sequence>
<accession>A0A1H8YL84</accession>
<dbReference type="STRING" id="394193.SAMN04489732_12361"/>
<proteinExistence type="predicted"/>
<gene>
    <name evidence="1" type="ORF">SAMN04489732_12361</name>
</gene>
<dbReference type="Proteomes" id="UP000198582">
    <property type="component" value="Unassembled WGS sequence"/>
</dbReference>
<organism evidence="1 2">
    <name type="scientific">Amycolatopsis saalfeldensis</name>
    <dbReference type="NCBI Taxonomy" id="394193"/>
    <lineage>
        <taxon>Bacteria</taxon>
        <taxon>Bacillati</taxon>
        <taxon>Actinomycetota</taxon>
        <taxon>Actinomycetes</taxon>
        <taxon>Pseudonocardiales</taxon>
        <taxon>Pseudonocardiaceae</taxon>
        <taxon>Amycolatopsis</taxon>
    </lineage>
</organism>
<evidence type="ECO:0000313" key="2">
    <source>
        <dbReference type="Proteomes" id="UP000198582"/>
    </source>
</evidence>
<dbReference type="AlphaFoldDB" id="A0A1H8YL84"/>
<evidence type="ECO:0000313" key="1">
    <source>
        <dbReference type="EMBL" id="SEP52935.1"/>
    </source>
</evidence>
<dbReference type="EMBL" id="FOEF01000023">
    <property type="protein sequence ID" value="SEP52935.1"/>
    <property type="molecule type" value="Genomic_DNA"/>
</dbReference>
<name>A0A1H8YL84_9PSEU</name>
<dbReference type="RefSeq" id="WP_425425388.1">
    <property type="nucleotide sequence ID" value="NZ_FOEF01000023.1"/>
</dbReference>
<evidence type="ECO:0008006" key="3">
    <source>
        <dbReference type="Google" id="ProtNLM"/>
    </source>
</evidence>
<reference evidence="1 2" key="1">
    <citation type="submission" date="2016-10" db="EMBL/GenBank/DDBJ databases">
        <authorList>
            <person name="de Groot N.N."/>
        </authorList>
    </citation>
    <scope>NUCLEOTIDE SEQUENCE [LARGE SCALE GENOMIC DNA]</scope>
    <source>
        <strain evidence="1 2">DSM 44993</strain>
    </source>
</reference>
<keyword evidence="2" id="KW-1185">Reference proteome</keyword>